<dbReference type="RefSeq" id="WP_320554119.1">
    <property type="nucleotide sequence ID" value="NZ_JAXDAE010000001.1"/>
</dbReference>
<protein>
    <recommendedName>
        <fullName evidence="5">Anti-sigma factor</fullName>
    </recommendedName>
</protein>
<dbReference type="EMBL" id="JAXDAE010000001">
    <property type="protein sequence ID" value="MDY2585731.1"/>
    <property type="molecule type" value="Genomic_DNA"/>
</dbReference>
<name>A0ABU5EIN6_9FLAO</name>
<keyword evidence="2" id="KW-0812">Transmembrane</keyword>
<gene>
    <name evidence="3" type="ORF">SNF14_00145</name>
</gene>
<feature type="region of interest" description="Disordered" evidence="1">
    <location>
        <begin position="13"/>
        <end position="33"/>
    </location>
</feature>
<reference evidence="3 4" key="1">
    <citation type="submission" date="2023-11" db="EMBL/GenBank/DDBJ databases">
        <title>Winogradskyella pelagius sp. nov., isolated from coastal sediment.</title>
        <authorList>
            <person name="Li F."/>
        </authorList>
    </citation>
    <scope>NUCLEOTIDE SEQUENCE [LARGE SCALE GENOMIC DNA]</scope>
    <source>
        <strain evidence="3 4">KCTC 23502</strain>
    </source>
</reference>
<proteinExistence type="predicted"/>
<comment type="caution">
    <text evidence="3">The sequence shown here is derived from an EMBL/GenBank/DDBJ whole genome shotgun (WGS) entry which is preliminary data.</text>
</comment>
<evidence type="ECO:0000313" key="4">
    <source>
        <dbReference type="Proteomes" id="UP001285855"/>
    </source>
</evidence>
<keyword evidence="2" id="KW-0472">Membrane</keyword>
<evidence type="ECO:0008006" key="5">
    <source>
        <dbReference type="Google" id="ProtNLM"/>
    </source>
</evidence>
<evidence type="ECO:0000256" key="1">
    <source>
        <dbReference type="SAM" id="MobiDB-lite"/>
    </source>
</evidence>
<keyword evidence="4" id="KW-1185">Reference proteome</keyword>
<feature type="region of interest" description="Disordered" evidence="1">
    <location>
        <begin position="137"/>
        <end position="158"/>
    </location>
</feature>
<evidence type="ECO:0000256" key="2">
    <source>
        <dbReference type="SAM" id="Phobius"/>
    </source>
</evidence>
<evidence type="ECO:0000313" key="3">
    <source>
        <dbReference type="EMBL" id="MDY2585731.1"/>
    </source>
</evidence>
<dbReference type="Proteomes" id="UP001285855">
    <property type="component" value="Unassembled WGS sequence"/>
</dbReference>
<organism evidence="3 4">
    <name type="scientific">Winogradskyella aquimaris</name>
    <dbReference type="NCBI Taxonomy" id="864074"/>
    <lineage>
        <taxon>Bacteria</taxon>
        <taxon>Pseudomonadati</taxon>
        <taxon>Bacteroidota</taxon>
        <taxon>Flavobacteriia</taxon>
        <taxon>Flavobacteriales</taxon>
        <taxon>Flavobacteriaceae</taxon>
        <taxon>Winogradskyella</taxon>
    </lineage>
</organism>
<feature type="compositionally biased region" description="Basic and acidic residues" evidence="1">
    <location>
        <begin position="144"/>
        <end position="155"/>
    </location>
</feature>
<sequence>MAPIKFEEQLKDKLEKRSLQPSPESWAKLSERLDADQKKSKNPWFWWMGIAAAIIVMLAVFTQNFGSNSEVENQPKLVEETVKENSNTLEYPLLKDNDAVELVSENEDNKTLIKQEDNGNKPEIMDYKSLVKTKSKTQLANNKNKKEAQPEDINTKKNNQITKIEETAIDKTLVTQALKDLNAENTATTDREVDSLLKVASKELFKDKILQDANRTVDAKLLLEDVEEEMGQSFRTKVYEALKDGYQTVKTAVAHRND</sequence>
<keyword evidence="2" id="KW-1133">Transmembrane helix</keyword>
<accession>A0ABU5EIN6</accession>
<feature type="transmembrane region" description="Helical" evidence="2">
    <location>
        <begin position="44"/>
        <end position="61"/>
    </location>
</feature>